<organism evidence="1">
    <name type="scientific">Spodoptera frugiperda</name>
    <name type="common">Fall armyworm</name>
    <dbReference type="NCBI Taxonomy" id="7108"/>
    <lineage>
        <taxon>Eukaryota</taxon>
        <taxon>Metazoa</taxon>
        <taxon>Ecdysozoa</taxon>
        <taxon>Arthropoda</taxon>
        <taxon>Hexapoda</taxon>
        <taxon>Insecta</taxon>
        <taxon>Pterygota</taxon>
        <taxon>Neoptera</taxon>
        <taxon>Endopterygota</taxon>
        <taxon>Lepidoptera</taxon>
        <taxon>Glossata</taxon>
        <taxon>Ditrysia</taxon>
        <taxon>Noctuoidea</taxon>
        <taxon>Noctuidae</taxon>
        <taxon>Amphipyrinae</taxon>
        <taxon>Spodoptera</taxon>
    </lineage>
</organism>
<accession>A0A2H1WCB9</accession>
<dbReference type="EMBL" id="ODYU01007696">
    <property type="protein sequence ID" value="SOQ50710.1"/>
    <property type="molecule type" value="Genomic_DNA"/>
</dbReference>
<proteinExistence type="predicted"/>
<evidence type="ECO:0000313" key="1">
    <source>
        <dbReference type="EMBL" id="SOQ50710.1"/>
    </source>
</evidence>
<dbReference type="AlphaFoldDB" id="A0A2H1WCB9"/>
<reference evidence="1" key="1">
    <citation type="submission" date="2016-07" db="EMBL/GenBank/DDBJ databases">
        <authorList>
            <person name="Bretaudeau A."/>
        </authorList>
    </citation>
    <scope>NUCLEOTIDE SEQUENCE</scope>
    <source>
        <strain evidence="1">Rice</strain>
        <tissue evidence="1">Whole body</tissue>
    </source>
</reference>
<gene>
    <name evidence="1" type="ORF">SFRICE_019351</name>
</gene>
<protein>
    <submittedName>
        <fullName evidence="1">SFRICE_019351</fullName>
    </submittedName>
</protein>
<name>A0A2H1WCB9_SPOFR</name>
<sequence length="243" mass="27777">MQTHGNLTASYLWQPGEFARRMLGERPSPVPPTRELWPPPQQPLSISTLHIAYLQDEPLPPRRAATLPCQTFPATINVEQEYSRPRVCTVGTNTEPPPTIFTRMRQLIKRSQDEPDKTITPNCPPTGRLTAVPRETTFDIKEDENSARRAFNGIKKAISGVKYRVAPGSEVVDSPKIVYHVPKPGDRMTTTFGAEERKRSWCKLPSRTSCSRRLRAFSDWCRHRPRRPPRRQPHAPRLQITQV</sequence>